<accession>A0A4R7Z8D2</accession>
<comment type="caution">
    <text evidence="2">The sequence shown here is derived from an EMBL/GenBank/DDBJ whole genome shotgun (WGS) entry which is preliminary data.</text>
</comment>
<dbReference type="Proteomes" id="UP000294743">
    <property type="component" value="Unassembled WGS sequence"/>
</dbReference>
<feature type="transmembrane region" description="Helical" evidence="1">
    <location>
        <begin position="9"/>
        <end position="28"/>
    </location>
</feature>
<evidence type="ECO:0000313" key="2">
    <source>
        <dbReference type="EMBL" id="TDW08637.1"/>
    </source>
</evidence>
<dbReference type="EMBL" id="SODD01000067">
    <property type="protein sequence ID" value="TDW08637.1"/>
    <property type="molecule type" value="Genomic_DNA"/>
</dbReference>
<keyword evidence="1" id="KW-0812">Transmembrane</keyword>
<feature type="transmembrane region" description="Helical" evidence="1">
    <location>
        <begin position="48"/>
        <end position="69"/>
    </location>
</feature>
<keyword evidence="1" id="KW-0472">Membrane</keyword>
<evidence type="ECO:0000256" key="1">
    <source>
        <dbReference type="SAM" id="Phobius"/>
    </source>
</evidence>
<evidence type="ECO:0000313" key="3">
    <source>
        <dbReference type="Proteomes" id="UP000294743"/>
    </source>
</evidence>
<feature type="transmembrane region" description="Helical" evidence="1">
    <location>
        <begin position="131"/>
        <end position="151"/>
    </location>
</feature>
<protein>
    <submittedName>
        <fullName evidence="2">Uncharacterized protein</fullName>
    </submittedName>
</protein>
<feature type="transmembrane region" description="Helical" evidence="1">
    <location>
        <begin position="81"/>
        <end position="111"/>
    </location>
</feature>
<proteinExistence type="predicted"/>
<dbReference type="AlphaFoldDB" id="A0A4R7Z8D2"/>
<keyword evidence="1" id="KW-1133">Transmembrane helix</keyword>
<reference evidence="2 3" key="1">
    <citation type="submission" date="2019-03" db="EMBL/GenBank/DDBJ databases">
        <title>Genomic Encyclopedia of Type Strains, Phase IV (KMG-IV): sequencing the most valuable type-strain genomes for metagenomic binning, comparative biology and taxonomic classification.</title>
        <authorList>
            <person name="Goeker M."/>
        </authorList>
    </citation>
    <scope>NUCLEOTIDE SEQUENCE [LARGE SCALE GENOMIC DNA]</scope>
    <source>
        <strain evidence="2 3">DSM 28867</strain>
    </source>
</reference>
<name>A0A4R7Z8D2_9FIRM</name>
<sequence length="156" mass="18185">MKTKKLKKWYTLAQILLCVTPIMFYIQVSYKLIGSQMDLQALLQQDPAVAISFLVAIINPFVAYQLQYFKKQIETKDTNIVIFSLMILMVAQMLLGNIFYVCVLGFLAFQTYRLYKSSWTRTQVFETIRHAWSYMIPNVAIMALSILCFYASMQIM</sequence>
<gene>
    <name evidence="2" type="ORF">EDD63_1673</name>
</gene>
<organism evidence="2 3">
    <name type="scientific">Breznakia blatticola</name>
    <dbReference type="NCBI Taxonomy" id="1754012"/>
    <lineage>
        <taxon>Bacteria</taxon>
        <taxon>Bacillati</taxon>
        <taxon>Bacillota</taxon>
        <taxon>Erysipelotrichia</taxon>
        <taxon>Erysipelotrichales</taxon>
        <taxon>Erysipelotrichaceae</taxon>
        <taxon>Breznakia</taxon>
    </lineage>
</organism>
<keyword evidence="3" id="KW-1185">Reference proteome</keyword>